<reference evidence="2 3" key="1">
    <citation type="submission" date="2016-09" db="EMBL/GenBank/DDBJ databases">
        <title>Genomic evidence for plant-parasitic nematodes as the earliest Wolbachia hosts.</title>
        <authorList>
            <person name="Brown A.M."/>
            <person name="Wasala S.K."/>
            <person name="Howe D.K."/>
            <person name="Peetz A.B."/>
            <person name="Zasada I.A."/>
            <person name="Denver D.R."/>
        </authorList>
    </citation>
    <scope>NUCLEOTIDE SEQUENCE [LARGE SCALE GENOMIC DNA]</scope>
    <source>
        <strain evidence="3">wPpe</strain>
    </source>
</reference>
<name>A0A1E7QKH3_WOLPI</name>
<keyword evidence="1" id="KW-0472">Membrane</keyword>
<organism evidence="2 3">
    <name type="scientific">Wolbachia pipientis</name>
    <dbReference type="NCBI Taxonomy" id="955"/>
    <lineage>
        <taxon>Bacteria</taxon>
        <taxon>Pseudomonadati</taxon>
        <taxon>Pseudomonadota</taxon>
        <taxon>Alphaproteobacteria</taxon>
        <taxon>Rickettsiales</taxon>
        <taxon>Anaplasmataceae</taxon>
        <taxon>Wolbachieae</taxon>
        <taxon>Wolbachia</taxon>
    </lineage>
</organism>
<proteinExistence type="predicted"/>
<evidence type="ECO:0000313" key="2">
    <source>
        <dbReference type="EMBL" id="OEY86972.1"/>
    </source>
</evidence>
<keyword evidence="1" id="KW-1133">Transmembrane helix</keyword>
<dbReference type="OrthoDB" id="7164267at2"/>
<evidence type="ECO:0000313" key="3">
    <source>
        <dbReference type="Proteomes" id="UP000175679"/>
    </source>
</evidence>
<feature type="transmembrane region" description="Helical" evidence="1">
    <location>
        <begin position="7"/>
        <end position="26"/>
    </location>
</feature>
<protein>
    <recommendedName>
        <fullName evidence="4">TrbC/VirB2 family protein</fullName>
    </recommendedName>
</protein>
<dbReference type="InterPro" id="IPR007039">
    <property type="entry name" value="TrbC/VirB2"/>
</dbReference>
<sequence length="117" mass="12985">MNCMVRKFLNVFFILLLCVIPFISTGENDLQKNDATKEVICNIVEYIWKIGIPVMTVVVIGAAILSIFGRMQWAALVALVVFMGVFFGASTIVTKFVPDKFKDVKDGYICTPSPSRG</sequence>
<gene>
    <name evidence="2" type="ORF">BIY23_00515</name>
</gene>
<dbReference type="Proteomes" id="UP000175679">
    <property type="component" value="Unassembled WGS sequence"/>
</dbReference>
<dbReference type="EMBL" id="MJMG01000001">
    <property type="protein sequence ID" value="OEY86972.1"/>
    <property type="molecule type" value="Genomic_DNA"/>
</dbReference>
<keyword evidence="1" id="KW-0812">Transmembrane</keyword>
<comment type="caution">
    <text evidence="2">The sequence shown here is derived from an EMBL/GenBank/DDBJ whole genome shotgun (WGS) entry which is preliminary data.</text>
</comment>
<dbReference type="AlphaFoldDB" id="A0A1E7QKH3"/>
<accession>A0A1E7QKH3</accession>
<feature type="transmembrane region" description="Helical" evidence="1">
    <location>
        <begin position="46"/>
        <end position="68"/>
    </location>
</feature>
<feature type="transmembrane region" description="Helical" evidence="1">
    <location>
        <begin position="75"/>
        <end position="97"/>
    </location>
</feature>
<evidence type="ECO:0000256" key="1">
    <source>
        <dbReference type="SAM" id="Phobius"/>
    </source>
</evidence>
<keyword evidence="3" id="KW-1185">Reference proteome</keyword>
<evidence type="ECO:0008006" key="4">
    <source>
        <dbReference type="Google" id="ProtNLM"/>
    </source>
</evidence>
<dbReference type="Pfam" id="PF04956">
    <property type="entry name" value="TrbC"/>
    <property type="match status" value="1"/>
</dbReference>